<feature type="transmembrane region" description="Helical" evidence="1">
    <location>
        <begin position="913"/>
        <end position="934"/>
    </location>
</feature>
<organism evidence="2 3">
    <name type="scientific">Pseudoalteromonas fuliginea</name>
    <dbReference type="NCBI Taxonomy" id="1872678"/>
    <lineage>
        <taxon>Bacteria</taxon>
        <taxon>Pseudomonadati</taxon>
        <taxon>Pseudomonadota</taxon>
        <taxon>Gammaproteobacteria</taxon>
        <taxon>Alteromonadales</taxon>
        <taxon>Pseudoalteromonadaceae</taxon>
        <taxon>Pseudoalteromonas</taxon>
    </lineage>
</organism>
<dbReference type="Gene3D" id="3.30.70.1440">
    <property type="entry name" value="Multidrug efflux transporter AcrB pore domain"/>
    <property type="match status" value="1"/>
</dbReference>
<feature type="transmembrane region" description="Helical" evidence="1">
    <location>
        <begin position="962"/>
        <end position="982"/>
    </location>
</feature>
<feature type="transmembrane region" description="Helical" evidence="1">
    <location>
        <begin position="466"/>
        <end position="493"/>
    </location>
</feature>
<dbReference type="SUPFAM" id="SSF82714">
    <property type="entry name" value="Multidrug efflux transporter AcrB TolC docking domain, DN and DC subdomains"/>
    <property type="match status" value="2"/>
</dbReference>
<evidence type="ECO:0000313" key="2">
    <source>
        <dbReference type="EMBL" id="KDC50017.1"/>
    </source>
</evidence>
<keyword evidence="1" id="KW-0812">Transmembrane</keyword>
<dbReference type="InterPro" id="IPR027463">
    <property type="entry name" value="AcrB_DN_DC_subdom"/>
</dbReference>
<dbReference type="AlphaFoldDB" id="A0ABD3Y7W5"/>
<dbReference type="Gene3D" id="3.30.70.1320">
    <property type="entry name" value="Multidrug efflux transporter AcrB pore domain like"/>
    <property type="match status" value="1"/>
</dbReference>
<keyword evidence="1" id="KW-1133">Transmembrane helix</keyword>
<dbReference type="Pfam" id="PF00873">
    <property type="entry name" value="ACR_tran"/>
    <property type="match status" value="1"/>
</dbReference>
<reference evidence="2 3" key="1">
    <citation type="submission" date="2014-04" db="EMBL/GenBank/DDBJ databases">
        <title>Pseudoalteromonas galatheae sp. nov., isolated from a deep-sea polychaete near Canal Concepcion, Chile.</title>
        <authorList>
            <person name="Machado H.R."/>
            <person name="Gram L."/>
            <person name="Vynne N.G."/>
        </authorList>
    </citation>
    <scope>NUCLEOTIDE SEQUENCE [LARGE SCALE GENOMIC DNA]</scope>
    <source>
        <strain evidence="2 3">KMM216</strain>
    </source>
</reference>
<dbReference type="Gene3D" id="3.30.70.1430">
    <property type="entry name" value="Multidrug efflux transporter AcrB pore domain"/>
    <property type="match status" value="2"/>
</dbReference>
<dbReference type="RefSeq" id="WP_033030697.1">
    <property type="nucleotide sequence ID" value="NZ_JJNZ01000048.1"/>
</dbReference>
<feature type="transmembrane region" description="Helical" evidence="1">
    <location>
        <begin position="861"/>
        <end position="880"/>
    </location>
</feature>
<dbReference type="PANTHER" id="PTHR32063:SF18">
    <property type="entry name" value="CATION EFFLUX SYSTEM PROTEIN"/>
    <property type="match status" value="1"/>
</dbReference>
<accession>A0ABD3Y7W5</accession>
<evidence type="ECO:0000313" key="3">
    <source>
        <dbReference type="Proteomes" id="UP000027154"/>
    </source>
</evidence>
<name>A0ABD3Y7W5_9GAMM</name>
<feature type="transmembrane region" description="Helical" evidence="1">
    <location>
        <begin position="887"/>
        <end position="907"/>
    </location>
</feature>
<feature type="transmembrane region" description="Helical" evidence="1">
    <location>
        <begin position="436"/>
        <end position="454"/>
    </location>
</feature>
<dbReference type="Proteomes" id="UP000027154">
    <property type="component" value="Unassembled WGS sequence"/>
</dbReference>
<dbReference type="EMBL" id="JJNZ01000048">
    <property type="protein sequence ID" value="KDC50017.1"/>
    <property type="molecule type" value="Genomic_DNA"/>
</dbReference>
<feature type="transmembrane region" description="Helical" evidence="1">
    <location>
        <begin position="988"/>
        <end position="1011"/>
    </location>
</feature>
<feature type="transmembrane region" description="Helical" evidence="1">
    <location>
        <begin position="362"/>
        <end position="384"/>
    </location>
</feature>
<feature type="transmembrane region" description="Helical" evidence="1">
    <location>
        <begin position="390"/>
        <end position="415"/>
    </location>
</feature>
<proteinExistence type="predicted"/>
<gene>
    <name evidence="2" type="ORF">DC53_14005</name>
</gene>
<evidence type="ECO:0000256" key="1">
    <source>
        <dbReference type="SAM" id="Phobius"/>
    </source>
</evidence>
<dbReference type="Gene3D" id="1.20.1640.10">
    <property type="entry name" value="Multidrug efflux transporter AcrB transmembrane domain"/>
    <property type="match status" value="2"/>
</dbReference>
<dbReference type="GO" id="GO:0055085">
    <property type="term" value="P:transmembrane transport"/>
    <property type="evidence" value="ECO:0007669"/>
    <property type="project" value="UniProtKB-ARBA"/>
</dbReference>
<protein>
    <submittedName>
        <fullName evidence="2">Multidrug transporter AcrB</fullName>
    </submittedName>
</protein>
<dbReference type="PANTHER" id="PTHR32063">
    <property type="match status" value="1"/>
</dbReference>
<comment type="caution">
    <text evidence="2">The sequence shown here is derived from an EMBL/GenBank/DDBJ whole genome shotgun (WGS) entry which is preliminary data.</text>
</comment>
<dbReference type="SUPFAM" id="SSF82693">
    <property type="entry name" value="Multidrug efflux transporter AcrB pore domain, PN1, PN2, PC1 and PC2 subdomains"/>
    <property type="match status" value="2"/>
</dbReference>
<dbReference type="PRINTS" id="PR00702">
    <property type="entry name" value="ACRIFLAVINRP"/>
</dbReference>
<keyword evidence="1" id="KW-0472">Membrane</keyword>
<feature type="transmembrane region" description="Helical" evidence="1">
    <location>
        <begin position="338"/>
        <end position="355"/>
    </location>
</feature>
<dbReference type="Gene3D" id="3.30.2090.10">
    <property type="entry name" value="Multidrug efflux transporter AcrB TolC docking domain, DN and DC subdomains"/>
    <property type="match status" value="2"/>
</dbReference>
<dbReference type="SUPFAM" id="SSF82866">
    <property type="entry name" value="Multidrug efflux transporter AcrB transmembrane domain"/>
    <property type="match status" value="2"/>
</dbReference>
<feature type="transmembrane region" description="Helical" evidence="1">
    <location>
        <begin position="528"/>
        <end position="548"/>
    </location>
</feature>
<sequence>MNLAEFSIKNQLLCVIAIILVFVGGINAYTTMPRFEDPEFTIRNALIYTQYPGASPNEVAREVTDPLETALQQLQEVKSISSTSSAGVSEINVEIKYEFSKSKEDLQVIWTKLRNKISDAKSTLPPDALTPIVNDDFGDLYGLSYLITGNDYSYAELQNYAKQLQKDILQVNGVAKVQLAGSQQEAIFVEISQENAASLGVSINKIYDILKQQNSITFSGSVDVGDLRLSFSPSGSLNSIDSIKNLLVTDSTEGRVIYLKDIANVYRGYEQPAQKLIRFNGQKAIAMGVSNTSGGNVVEIGKAVDEKIKEADSRRPFGIEVSEYYNQGKVVEASVTNFLVNVISALVIVVCSLLFTMGVRSAAVISFILLVTVGATLTTMQLMGIPLHRISLGALIISLGMMVDNAVVITEAILVGVKQGRRKLDIAKEIVMQTKWPLLAGTLVGVIAFAPIGFAPGQTAEYTGSLFWVVMISLLFSWVLALTITPLTCYWLFPQSDAKNSDDSKTEKESAFFLKYKALMRWCLRSRALVISSVMVLFAISIWGAQFMTQGFFPRSTSPQMVVDFWLPEGTNIKKTEREMIKLESFVQSLDNVNSVQTLIGGGAIRYMLTYSPQSANTAYGQLLVKVDDYKKIDAMTPVIQQYVEENFPEAESKAWRFILGPGGGSAIEAEFSGPDPVVLRSLAEQAKKIMSSDRKSVSVKDDWRQKVAVIEPIYSEDKARLSGVSRKDLSQAIAHFYNGEKIGTFREGNDLIPIISQTPTTRSATLDNLKSIQVISSVTGKSVPILQVTDGFETKWRDSKIKAEDRIFMIKAQSDPIAGELSSELLARIKPQIENIALPSGYNLTWGGEFGDSSESNGDLMSTIPLGFLAMVLVVIVSFGKIKQPLVIWSVVPLALIGVVFGLVVTGVPLEFMGILGLLSLSGLLIQNGIILVDRMDTEIEEGKPRFDAIVDSASSRVRPVLLGSFTTALGVIPLFFDAFFQSMAVVIVFGLSFATLLTLLVVPVLYATFLQVSSNETANSSQL</sequence>
<dbReference type="InterPro" id="IPR001036">
    <property type="entry name" value="Acrflvin-R"/>
</dbReference>